<dbReference type="Proteomes" id="UP000830375">
    <property type="component" value="Unassembled WGS sequence"/>
</dbReference>
<protein>
    <submittedName>
        <fullName evidence="2">Sialoadhesin</fullName>
    </submittedName>
</protein>
<keyword evidence="1" id="KW-1133">Transmembrane helix</keyword>
<gene>
    <name evidence="2" type="ORF">H4Q32_026124</name>
</gene>
<keyword evidence="1" id="KW-0472">Membrane</keyword>
<dbReference type="InterPro" id="IPR013783">
    <property type="entry name" value="Ig-like_fold"/>
</dbReference>
<keyword evidence="1" id="KW-0812">Transmembrane</keyword>
<organism evidence="2 3">
    <name type="scientific">Labeo rohita</name>
    <name type="common">Indian major carp</name>
    <name type="synonym">Cyprinus rohita</name>
    <dbReference type="NCBI Taxonomy" id="84645"/>
    <lineage>
        <taxon>Eukaryota</taxon>
        <taxon>Metazoa</taxon>
        <taxon>Chordata</taxon>
        <taxon>Craniata</taxon>
        <taxon>Vertebrata</taxon>
        <taxon>Euteleostomi</taxon>
        <taxon>Actinopterygii</taxon>
        <taxon>Neopterygii</taxon>
        <taxon>Teleostei</taxon>
        <taxon>Ostariophysi</taxon>
        <taxon>Cypriniformes</taxon>
        <taxon>Cyprinidae</taxon>
        <taxon>Labeoninae</taxon>
        <taxon>Labeonini</taxon>
        <taxon>Labeo</taxon>
    </lineage>
</organism>
<feature type="transmembrane region" description="Helical" evidence="1">
    <location>
        <begin position="50"/>
        <end position="72"/>
    </location>
</feature>
<dbReference type="EMBL" id="JACTAM010002482">
    <property type="protein sequence ID" value="KAI2644617.1"/>
    <property type="molecule type" value="Genomic_DNA"/>
</dbReference>
<dbReference type="Gene3D" id="2.60.40.10">
    <property type="entry name" value="Immunoglobulins"/>
    <property type="match status" value="1"/>
</dbReference>
<keyword evidence="3" id="KW-1185">Reference proteome</keyword>
<evidence type="ECO:0000256" key="1">
    <source>
        <dbReference type="SAM" id="Phobius"/>
    </source>
</evidence>
<name>A0ABQ8L1R3_LABRO</name>
<proteinExistence type="predicted"/>
<evidence type="ECO:0000313" key="3">
    <source>
        <dbReference type="Proteomes" id="UP000830375"/>
    </source>
</evidence>
<reference evidence="2 3" key="1">
    <citation type="submission" date="2022-01" db="EMBL/GenBank/DDBJ databases">
        <title>A high-quality chromosome-level genome assembly of rohu carp, Labeo rohita.</title>
        <authorList>
            <person name="Arick M.A. II"/>
            <person name="Hsu C.-Y."/>
            <person name="Magbanua Z."/>
            <person name="Pechanova O."/>
            <person name="Grover C."/>
            <person name="Miller E."/>
            <person name="Thrash A."/>
            <person name="Ezzel L."/>
            <person name="Alam S."/>
            <person name="Benzie J."/>
            <person name="Hamilton M."/>
            <person name="Karsi A."/>
            <person name="Lawrence M.L."/>
            <person name="Peterson D.G."/>
        </authorList>
    </citation>
    <scope>NUCLEOTIDE SEQUENCE [LARGE SCALE GENOMIC DNA]</scope>
    <source>
        <strain evidence="3">BAU-BD-2019</strain>
        <tissue evidence="2">Blood</tissue>
    </source>
</reference>
<evidence type="ECO:0000313" key="2">
    <source>
        <dbReference type="EMBL" id="KAI2644617.1"/>
    </source>
</evidence>
<sequence length="74" mass="8773">MIQSHNGWEFLWTKDSNHESTGAATKIINSVSDGGEYRCRARRGRYYTDYSKPVIVTIYGKYLFIYFFSYIMHM</sequence>
<accession>A0ABQ8L1R3</accession>
<comment type="caution">
    <text evidence="2">The sequence shown here is derived from an EMBL/GenBank/DDBJ whole genome shotgun (WGS) entry which is preliminary data.</text>
</comment>
<dbReference type="SUPFAM" id="SSF48726">
    <property type="entry name" value="Immunoglobulin"/>
    <property type="match status" value="1"/>
</dbReference>
<dbReference type="InterPro" id="IPR036179">
    <property type="entry name" value="Ig-like_dom_sf"/>
</dbReference>